<keyword evidence="3" id="KW-1185">Reference proteome</keyword>
<reference evidence="2" key="2">
    <citation type="submission" date="2023-01" db="EMBL/GenBank/DDBJ databases">
        <authorList>
            <person name="Sun Q."/>
            <person name="Evtushenko L."/>
        </authorList>
    </citation>
    <scope>NUCLEOTIDE SEQUENCE</scope>
    <source>
        <strain evidence="2">VKM Ac-1069</strain>
    </source>
</reference>
<comment type="caution">
    <text evidence="2">The sequence shown here is derived from an EMBL/GenBank/DDBJ whole genome shotgun (WGS) entry which is preliminary data.</text>
</comment>
<accession>A0A9W6UD46</accession>
<feature type="compositionally biased region" description="Low complexity" evidence="1">
    <location>
        <begin position="34"/>
        <end position="47"/>
    </location>
</feature>
<reference evidence="2" key="1">
    <citation type="journal article" date="2014" name="Int. J. Syst. Evol. Microbiol.">
        <title>Complete genome sequence of Corynebacterium casei LMG S-19264T (=DSM 44701T), isolated from a smear-ripened cheese.</title>
        <authorList>
            <consortium name="US DOE Joint Genome Institute (JGI-PGF)"/>
            <person name="Walter F."/>
            <person name="Albersmeier A."/>
            <person name="Kalinowski J."/>
            <person name="Ruckert C."/>
        </authorList>
    </citation>
    <scope>NUCLEOTIDE SEQUENCE</scope>
    <source>
        <strain evidence="2">VKM Ac-1069</strain>
    </source>
</reference>
<gene>
    <name evidence="2" type="ORF">GCM10017577_68180</name>
</gene>
<feature type="region of interest" description="Disordered" evidence="1">
    <location>
        <begin position="31"/>
        <end position="63"/>
    </location>
</feature>
<name>A0A9W6UD46_9PSEU</name>
<evidence type="ECO:0000313" key="2">
    <source>
        <dbReference type="EMBL" id="GLL15665.1"/>
    </source>
</evidence>
<dbReference type="AlphaFoldDB" id="A0A9W6UD46"/>
<dbReference type="EMBL" id="BSFQ01000052">
    <property type="protein sequence ID" value="GLL15665.1"/>
    <property type="molecule type" value="Genomic_DNA"/>
</dbReference>
<protein>
    <submittedName>
        <fullName evidence="2">Uncharacterized protein</fullName>
    </submittedName>
</protein>
<evidence type="ECO:0000313" key="3">
    <source>
        <dbReference type="Proteomes" id="UP001143463"/>
    </source>
</evidence>
<evidence type="ECO:0000256" key="1">
    <source>
        <dbReference type="SAM" id="MobiDB-lite"/>
    </source>
</evidence>
<dbReference type="Proteomes" id="UP001143463">
    <property type="component" value="Unassembled WGS sequence"/>
</dbReference>
<proteinExistence type="predicted"/>
<organism evidence="2 3">
    <name type="scientific">Pseudonocardia halophobica</name>
    <dbReference type="NCBI Taxonomy" id="29401"/>
    <lineage>
        <taxon>Bacteria</taxon>
        <taxon>Bacillati</taxon>
        <taxon>Actinomycetota</taxon>
        <taxon>Actinomycetes</taxon>
        <taxon>Pseudonocardiales</taxon>
        <taxon>Pseudonocardiaceae</taxon>
        <taxon>Pseudonocardia</taxon>
    </lineage>
</organism>
<sequence>MTTQARRFIRPVRTAAVSVPVPGASVEEDMVLRSDGSGASSPGGPVVDVDDEQRPRGVQGSGQ</sequence>